<dbReference type="EMBL" id="UFQT01001489">
    <property type="protein sequence ID" value="SSX30786.1"/>
    <property type="molecule type" value="Genomic_DNA"/>
</dbReference>
<gene>
    <name evidence="2" type="primary">CSON002870</name>
</gene>
<name>A0A336L4D6_CULSO</name>
<proteinExistence type="predicted"/>
<reference evidence="3" key="2">
    <citation type="submission" date="2018-07" db="EMBL/GenBank/DDBJ databases">
        <authorList>
            <person name="Quirk P.G."/>
            <person name="Krulwich T.A."/>
        </authorList>
    </citation>
    <scope>NUCLEOTIDE SEQUENCE</scope>
</reference>
<evidence type="ECO:0000313" key="3">
    <source>
        <dbReference type="EMBL" id="SSX30786.1"/>
    </source>
</evidence>
<dbReference type="EMBL" id="UFQS01001489">
    <property type="protein sequence ID" value="SSX11217.1"/>
    <property type="molecule type" value="Genomic_DNA"/>
</dbReference>
<dbReference type="VEuPathDB" id="VectorBase:CSON002870"/>
<reference evidence="2" key="1">
    <citation type="submission" date="2018-04" db="EMBL/GenBank/DDBJ databases">
        <authorList>
            <person name="Go L.Y."/>
            <person name="Mitchell J.A."/>
        </authorList>
    </citation>
    <scope>NUCLEOTIDE SEQUENCE</scope>
    <source>
        <tissue evidence="2">Whole organism</tissue>
    </source>
</reference>
<organism evidence="2">
    <name type="scientific">Culicoides sonorensis</name>
    <name type="common">Biting midge</name>
    <dbReference type="NCBI Taxonomy" id="179676"/>
    <lineage>
        <taxon>Eukaryota</taxon>
        <taxon>Metazoa</taxon>
        <taxon>Ecdysozoa</taxon>
        <taxon>Arthropoda</taxon>
        <taxon>Hexapoda</taxon>
        <taxon>Insecta</taxon>
        <taxon>Pterygota</taxon>
        <taxon>Neoptera</taxon>
        <taxon>Endopterygota</taxon>
        <taxon>Diptera</taxon>
        <taxon>Nematocera</taxon>
        <taxon>Chironomoidea</taxon>
        <taxon>Ceratopogonidae</taxon>
        <taxon>Ceratopogoninae</taxon>
        <taxon>Culicoides</taxon>
        <taxon>Monoculicoides</taxon>
    </lineage>
</organism>
<dbReference type="AlphaFoldDB" id="A0A336L4D6"/>
<dbReference type="Pfam" id="PF16064">
    <property type="entry name" value="DUF4806"/>
    <property type="match status" value="1"/>
</dbReference>
<dbReference type="InterPro" id="IPR032071">
    <property type="entry name" value="DUF4806"/>
</dbReference>
<protein>
    <submittedName>
        <fullName evidence="2">CSON002870 protein</fullName>
    </submittedName>
</protein>
<feature type="domain" description="DUF4806" evidence="1">
    <location>
        <begin position="53"/>
        <end position="121"/>
    </location>
</feature>
<evidence type="ECO:0000313" key="2">
    <source>
        <dbReference type="EMBL" id="SSX11217.1"/>
    </source>
</evidence>
<sequence length="393" mass="46396">MSDVSNEDIMKLIYRIIKKQDVMEKTLNKVLELVESQKKDFSKKYHIADSSDFLFYPIANDEELQKVSEKVQKNSDYRNALLKFLGKKRDVIIEDLFTPDFLYGCNIKGLNGKKGLESMVLYDQIFIPLKKREGIPEKHITKVVANSLENVKRRINRRVKLGQQPPIQDNKAINNQEDLSLEMDCNEIPEIEEEFIDMDEMVKNESDFEEHDDTDIEEEEDKVLPISLNDFKPIKNDKELKTISDNIRKDALYTKKTRLQLVTASSDGLVKLSQLFDMQFMKDYNLYGIAGKKNLSKLLPYKTFYFEIRKDLGDTLKEIETQATREIQMMHNRYKIQLERKKNLSKLLPYKTFYFEIRKELGDSLKEIETQATREIQMMHNRYKIQLERKNKG</sequence>
<accession>A0A336L4D6</accession>
<evidence type="ECO:0000259" key="1">
    <source>
        <dbReference type="Pfam" id="PF16064"/>
    </source>
</evidence>